<evidence type="ECO:0000256" key="3">
    <source>
        <dbReference type="ARBA" id="ARBA00022692"/>
    </source>
</evidence>
<evidence type="ECO:0000256" key="1">
    <source>
        <dbReference type="ARBA" id="ARBA00008575"/>
    </source>
</evidence>
<protein>
    <submittedName>
        <fullName evidence="12">ABC transporter domain-containing protein</fullName>
    </submittedName>
</protein>
<dbReference type="InterPro" id="IPR017871">
    <property type="entry name" value="ABC_transporter-like_CS"/>
</dbReference>
<dbReference type="Gene3D" id="3.40.50.300">
    <property type="entry name" value="P-loop containing nucleotide triphosphate hydrolases"/>
    <property type="match status" value="1"/>
</dbReference>
<dbReference type="Pfam" id="PF06472">
    <property type="entry name" value="ABC_membrane_2"/>
    <property type="match status" value="1"/>
</dbReference>
<dbReference type="GO" id="GO:0005524">
    <property type="term" value="F:ATP binding"/>
    <property type="evidence" value="ECO:0007669"/>
    <property type="project" value="UniProtKB-KW"/>
</dbReference>
<dbReference type="GO" id="GO:0006635">
    <property type="term" value="P:fatty acid beta-oxidation"/>
    <property type="evidence" value="ECO:0007669"/>
    <property type="project" value="TreeGrafter"/>
</dbReference>
<dbReference type="Proteomes" id="UP000046393">
    <property type="component" value="Unplaced"/>
</dbReference>
<dbReference type="PROSITE" id="PS00675">
    <property type="entry name" value="SIGMA54_INTERACT_1"/>
    <property type="match status" value="1"/>
</dbReference>
<dbReference type="Pfam" id="PF00005">
    <property type="entry name" value="ABC_tran"/>
    <property type="match status" value="1"/>
</dbReference>
<dbReference type="Gene3D" id="1.20.1560.10">
    <property type="entry name" value="ABC transporter type 1, transmembrane domain"/>
    <property type="match status" value="1"/>
</dbReference>
<dbReference type="GO" id="GO:0140359">
    <property type="term" value="F:ABC-type transporter activity"/>
    <property type="evidence" value="ECO:0007669"/>
    <property type="project" value="InterPro"/>
</dbReference>
<dbReference type="InterPro" id="IPR011527">
    <property type="entry name" value="ABC1_TM_dom"/>
</dbReference>
<feature type="domain" description="ABC transmembrane type-1" evidence="10">
    <location>
        <begin position="38"/>
        <end position="276"/>
    </location>
</feature>
<sequence length="636" mass="71705">MHVPSVDLLLLQRIKVLLKILFTNNQGKFYTSAPAFAVLTFIVAIADQVATYFVGILPSKFFVALGNRDANTFLSLLWQSVLIVSAKAVVLAGTKLSTSLFFLKCREICNRSLHRIYFQNLVFYKLNTIGKSDNPDQRMTQDIEKLTRISTQDLFSPIIMAPFIISYYTYLTINSAGWFGAAAVYIYFITSTVVNKFLLSPIVRLGVEQEKQEGNFRAKHHDVLSNVESIAFYNSGATENSLTNEKLDNLLVITNFFDYYGGTLSYLIIAVPTFLTKKYDDYTGVELTGVISKSAFIYLYLIYSFSRVVSLAELFGEMSSVAHRVVGLYEELQSLSKLSIAHGQKEGATFIEIDEDEAPTLASKVNNTNFKNGVVKLRKQSTESDCLLQNNLPTICSDENQEVSTAFELNGIDVVEVNDSSVLIKDLTLRIISGQKILITGESGTGKTSLLRVLARIWSPRSARSCIVINAHRNELIGSLKAYLSYNPKNVIFLPQDAYFPNGETSLLQQVAYPLNVKDVHCGWFSSLNFYTLICLCLYYILFIICLLRNTALSKGELQRLSIARLLYHKPKFAFLDECTSAVGKEMETRLYQLIEESNITYISVGHRENLKRFHQYELHLEGNGNWTFNKLNSVM</sequence>
<evidence type="ECO:0000256" key="8">
    <source>
        <dbReference type="SAM" id="Phobius"/>
    </source>
</evidence>
<keyword evidence="2" id="KW-0813">Transport</keyword>
<dbReference type="CDD" id="cd03223">
    <property type="entry name" value="ABCD_peroxisomal_ALDP"/>
    <property type="match status" value="1"/>
</dbReference>
<proteinExistence type="inferred from homology"/>
<evidence type="ECO:0000256" key="7">
    <source>
        <dbReference type="ARBA" id="ARBA00023136"/>
    </source>
</evidence>
<dbReference type="SMART" id="SM00382">
    <property type="entry name" value="AAA"/>
    <property type="match status" value="1"/>
</dbReference>
<feature type="transmembrane region" description="Helical" evidence="8">
    <location>
        <begin position="77"/>
        <end position="103"/>
    </location>
</feature>
<dbReference type="PANTHER" id="PTHR11384">
    <property type="entry name" value="ATP-BINDING CASSETTE, SUB-FAMILY D MEMBER"/>
    <property type="match status" value="1"/>
</dbReference>
<dbReference type="InterPro" id="IPR050835">
    <property type="entry name" value="ABC_transporter_sub-D"/>
</dbReference>
<evidence type="ECO:0000256" key="4">
    <source>
        <dbReference type="ARBA" id="ARBA00022741"/>
    </source>
</evidence>
<dbReference type="WBParaSite" id="SMUV_0000248401-mRNA-1">
    <property type="protein sequence ID" value="SMUV_0000248401-mRNA-1"/>
    <property type="gene ID" value="SMUV_0000248401"/>
</dbReference>
<organism evidence="11 12">
    <name type="scientific">Syphacia muris</name>
    <dbReference type="NCBI Taxonomy" id="451379"/>
    <lineage>
        <taxon>Eukaryota</taxon>
        <taxon>Metazoa</taxon>
        <taxon>Ecdysozoa</taxon>
        <taxon>Nematoda</taxon>
        <taxon>Chromadorea</taxon>
        <taxon>Rhabditida</taxon>
        <taxon>Spirurina</taxon>
        <taxon>Oxyuridomorpha</taxon>
        <taxon>Oxyuroidea</taxon>
        <taxon>Oxyuridae</taxon>
        <taxon>Syphacia</taxon>
    </lineage>
</organism>
<dbReference type="GO" id="GO:0007031">
    <property type="term" value="P:peroxisome organization"/>
    <property type="evidence" value="ECO:0007669"/>
    <property type="project" value="TreeGrafter"/>
</dbReference>
<feature type="transmembrane region" description="Helical" evidence="8">
    <location>
        <begin position="176"/>
        <end position="194"/>
    </location>
</feature>
<feature type="transmembrane region" description="Helical" evidence="8">
    <location>
        <begin position="295"/>
        <end position="315"/>
    </location>
</feature>
<name>A0A0N5AE43_9BILA</name>
<dbReference type="PROSITE" id="PS00211">
    <property type="entry name" value="ABC_TRANSPORTER_1"/>
    <property type="match status" value="1"/>
</dbReference>
<dbReference type="SUPFAM" id="SSF90123">
    <property type="entry name" value="ABC transporter transmembrane region"/>
    <property type="match status" value="1"/>
</dbReference>
<comment type="similarity">
    <text evidence="1">Belongs to the ABC transporter superfamily. ABCD family. Peroxisomal fatty acyl CoA transporter (TC 3.A.1.203) subfamily.</text>
</comment>
<evidence type="ECO:0000313" key="11">
    <source>
        <dbReference type="Proteomes" id="UP000046393"/>
    </source>
</evidence>
<dbReference type="GO" id="GO:0005324">
    <property type="term" value="F:long-chain fatty acid transmembrane transporter activity"/>
    <property type="evidence" value="ECO:0007669"/>
    <property type="project" value="TreeGrafter"/>
</dbReference>
<dbReference type="InterPro" id="IPR003439">
    <property type="entry name" value="ABC_transporter-like_ATP-bd"/>
</dbReference>
<dbReference type="SUPFAM" id="SSF52540">
    <property type="entry name" value="P-loop containing nucleoside triphosphate hydrolases"/>
    <property type="match status" value="1"/>
</dbReference>
<keyword evidence="11" id="KW-1185">Reference proteome</keyword>
<dbReference type="InterPro" id="IPR025662">
    <property type="entry name" value="Sigma_54_int_dom_ATP-bd_1"/>
</dbReference>
<dbReference type="InterPro" id="IPR027417">
    <property type="entry name" value="P-loop_NTPase"/>
</dbReference>
<feature type="domain" description="ABC transporter" evidence="9">
    <location>
        <begin position="409"/>
        <end position="635"/>
    </location>
</feature>
<dbReference type="PROSITE" id="PS50929">
    <property type="entry name" value="ABC_TM1F"/>
    <property type="match status" value="1"/>
</dbReference>
<dbReference type="GO" id="GO:0042760">
    <property type="term" value="P:very long-chain fatty acid catabolic process"/>
    <property type="evidence" value="ECO:0007669"/>
    <property type="project" value="TreeGrafter"/>
</dbReference>
<dbReference type="GO" id="GO:0005778">
    <property type="term" value="C:peroxisomal membrane"/>
    <property type="evidence" value="ECO:0007669"/>
    <property type="project" value="TreeGrafter"/>
</dbReference>
<evidence type="ECO:0000256" key="6">
    <source>
        <dbReference type="ARBA" id="ARBA00022989"/>
    </source>
</evidence>
<dbReference type="InterPro" id="IPR036640">
    <property type="entry name" value="ABC1_TM_sf"/>
</dbReference>
<feature type="transmembrane region" description="Helical" evidence="8">
    <location>
        <begin position="528"/>
        <end position="550"/>
    </location>
</feature>
<reference evidence="12" key="1">
    <citation type="submission" date="2017-02" db="UniProtKB">
        <authorList>
            <consortium name="WormBaseParasite"/>
        </authorList>
    </citation>
    <scope>IDENTIFICATION</scope>
</reference>
<evidence type="ECO:0000256" key="2">
    <source>
        <dbReference type="ARBA" id="ARBA00022448"/>
    </source>
</evidence>
<keyword evidence="6 8" id="KW-1133">Transmembrane helix</keyword>
<feature type="transmembrane region" description="Helical" evidence="8">
    <location>
        <begin position="154"/>
        <end position="170"/>
    </location>
</feature>
<dbReference type="GO" id="GO:0016887">
    <property type="term" value="F:ATP hydrolysis activity"/>
    <property type="evidence" value="ECO:0007669"/>
    <property type="project" value="InterPro"/>
</dbReference>
<dbReference type="InterPro" id="IPR003593">
    <property type="entry name" value="AAA+_ATPase"/>
</dbReference>
<evidence type="ECO:0000259" key="9">
    <source>
        <dbReference type="PROSITE" id="PS50893"/>
    </source>
</evidence>
<feature type="transmembrane region" description="Helical" evidence="8">
    <location>
        <begin position="35"/>
        <end position="57"/>
    </location>
</feature>
<keyword evidence="3 8" id="KW-0812">Transmembrane</keyword>
<evidence type="ECO:0000259" key="10">
    <source>
        <dbReference type="PROSITE" id="PS50929"/>
    </source>
</evidence>
<dbReference type="AlphaFoldDB" id="A0A0N5AE43"/>
<feature type="transmembrane region" description="Helical" evidence="8">
    <location>
        <begin position="256"/>
        <end position="275"/>
    </location>
</feature>
<evidence type="ECO:0000256" key="5">
    <source>
        <dbReference type="ARBA" id="ARBA00022840"/>
    </source>
</evidence>
<keyword evidence="7 8" id="KW-0472">Membrane</keyword>
<accession>A0A0N5AE43</accession>
<keyword evidence="4" id="KW-0547">Nucleotide-binding</keyword>
<evidence type="ECO:0000313" key="12">
    <source>
        <dbReference type="WBParaSite" id="SMUV_0000248401-mRNA-1"/>
    </source>
</evidence>
<dbReference type="GO" id="GO:0015910">
    <property type="term" value="P:long-chain fatty acid import into peroxisome"/>
    <property type="evidence" value="ECO:0007669"/>
    <property type="project" value="TreeGrafter"/>
</dbReference>
<keyword evidence="5" id="KW-0067">ATP-binding</keyword>
<dbReference type="PROSITE" id="PS50893">
    <property type="entry name" value="ABC_TRANSPORTER_2"/>
    <property type="match status" value="1"/>
</dbReference>
<dbReference type="STRING" id="451379.A0A0N5AE43"/>
<dbReference type="PANTHER" id="PTHR11384:SF59">
    <property type="entry name" value="LYSOSOMAL COBALAMIN TRANSPORTER ABCD4"/>
    <property type="match status" value="1"/>
</dbReference>